<feature type="chain" id="PRO_5047208358" evidence="2">
    <location>
        <begin position="18"/>
        <end position="646"/>
    </location>
</feature>
<protein>
    <submittedName>
        <fullName evidence="3">Uncharacterized protein</fullName>
    </submittedName>
</protein>
<feature type="region of interest" description="Disordered" evidence="1">
    <location>
        <begin position="405"/>
        <end position="432"/>
    </location>
</feature>
<sequence length="646" mass="67159">MYLPLFLLATFFQLALAQVLPFTVTGFLDSASAKSGSASNRGGTITVSGFNIVIPDNLLVEFPAAFVPFATFAEAGSSKRAGPANEVSVTGNIINNVIYAGQFSISQLDLAFASGLIETLGSDGAIKIKNGPTLRINDPRARYSAGYTTLPFFTADDENASITSFSGFPMCVPRGSGDAKCPDTNRPAGSTSFVVPDASKMVPIRVGDYIEYSGAQVGGETIVYGMVVNIDIQTSGNQPGYVRVEDALIGVQDTSAAVEAARHRFVGLASRSDLPITIWAIDQDPCTGEESDRLVATTNVVASARNKWEVRIPRGSDIGLFTRNYRVKIGDNTITTPHGISAGSYVQPVSEWIFPELVTPGGTPPPLEFSNIGPLRNGFGPIDGQIFGQLNPWPGATAPSVVACAPPTTSTSLPPAPSPTDDSSGTSIPSATAIPSATPVPVAIVANAGIDKTVLAGTFVSLSATQSPSNLLGSDLTYSWSQISGPTTGVTLSNSATSSPSFVAPAVAVGVSQVREFRVLITHKPSGSKSNDTILVTSDRSSTSSDHPIIDALTWASRQSGTATATVRTDLVDPAGSMRIIFGPVAGGVERVMTRGQVANGMVTYTFSARSIPNYTFATVRSYITVGGSTVVVPGPQVSSLNVTPG</sequence>
<dbReference type="Proteomes" id="UP001595075">
    <property type="component" value="Unassembled WGS sequence"/>
</dbReference>
<evidence type="ECO:0000256" key="1">
    <source>
        <dbReference type="SAM" id="MobiDB-lite"/>
    </source>
</evidence>
<dbReference type="Gene3D" id="2.60.40.10">
    <property type="entry name" value="Immunoglobulins"/>
    <property type="match status" value="1"/>
</dbReference>
<proteinExistence type="predicted"/>
<keyword evidence="4" id="KW-1185">Reference proteome</keyword>
<evidence type="ECO:0000256" key="2">
    <source>
        <dbReference type="SAM" id="SignalP"/>
    </source>
</evidence>
<gene>
    <name evidence="3" type="ORF">VTL71DRAFT_5093</name>
</gene>
<dbReference type="InterPro" id="IPR013783">
    <property type="entry name" value="Ig-like_fold"/>
</dbReference>
<name>A0ABR4C053_9HELO</name>
<feature type="signal peptide" evidence="2">
    <location>
        <begin position="1"/>
        <end position="17"/>
    </location>
</feature>
<dbReference type="Pfam" id="PF22352">
    <property type="entry name" value="K319L-like_PKD"/>
    <property type="match status" value="1"/>
</dbReference>
<evidence type="ECO:0000313" key="3">
    <source>
        <dbReference type="EMBL" id="KAL2063288.1"/>
    </source>
</evidence>
<comment type="caution">
    <text evidence="3">The sequence shown here is derived from an EMBL/GenBank/DDBJ whole genome shotgun (WGS) entry which is preliminary data.</text>
</comment>
<accession>A0ABR4C053</accession>
<dbReference type="EMBL" id="JAZHXI010000015">
    <property type="protein sequence ID" value="KAL2063288.1"/>
    <property type="molecule type" value="Genomic_DNA"/>
</dbReference>
<organism evidence="3 4">
    <name type="scientific">Oculimacula yallundae</name>
    <dbReference type="NCBI Taxonomy" id="86028"/>
    <lineage>
        <taxon>Eukaryota</taxon>
        <taxon>Fungi</taxon>
        <taxon>Dikarya</taxon>
        <taxon>Ascomycota</taxon>
        <taxon>Pezizomycotina</taxon>
        <taxon>Leotiomycetes</taxon>
        <taxon>Helotiales</taxon>
        <taxon>Ploettnerulaceae</taxon>
        <taxon>Oculimacula</taxon>
    </lineage>
</organism>
<keyword evidence="2" id="KW-0732">Signal</keyword>
<evidence type="ECO:0000313" key="4">
    <source>
        <dbReference type="Proteomes" id="UP001595075"/>
    </source>
</evidence>
<feature type="compositionally biased region" description="Low complexity" evidence="1">
    <location>
        <begin position="406"/>
        <end position="430"/>
    </location>
</feature>
<reference evidence="3 4" key="1">
    <citation type="journal article" date="2024" name="Commun. Biol.">
        <title>Comparative genomic analysis of thermophilic fungi reveals convergent evolutionary adaptations and gene losses.</title>
        <authorList>
            <person name="Steindorff A.S."/>
            <person name="Aguilar-Pontes M.V."/>
            <person name="Robinson A.J."/>
            <person name="Andreopoulos B."/>
            <person name="LaButti K."/>
            <person name="Kuo A."/>
            <person name="Mondo S."/>
            <person name="Riley R."/>
            <person name="Otillar R."/>
            <person name="Haridas S."/>
            <person name="Lipzen A."/>
            <person name="Grimwood J."/>
            <person name="Schmutz J."/>
            <person name="Clum A."/>
            <person name="Reid I.D."/>
            <person name="Moisan M.C."/>
            <person name="Butler G."/>
            <person name="Nguyen T.T.M."/>
            <person name="Dewar K."/>
            <person name="Conant G."/>
            <person name="Drula E."/>
            <person name="Henrissat B."/>
            <person name="Hansel C."/>
            <person name="Singer S."/>
            <person name="Hutchinson M.I."/>
            <person name="de Vries R.P."/>
            <person name="Natvig D.O."/>
            <person name="Powell A.J."/>
            <person name="Tsang A."/>
            <person name="Grigoriev I.V."/>
        </authorList>
    </citation>
    <scope>NUCLEOTIDE SEQUENCE [LARGE SCALE GENOMIC DNA]</scope>
    <source>
        <strain evidence="3 4">CBS 494.80</strain>
    </source>
</reference>